<dbReference type="eggNOG" id="COG4607">
    <property type="taxonomic scope" value="Bacteria"/>
</dbReference>
<evidence type="ECO:0000256" key="1">
    <source>
        <dbReference type="ARBA" id="ARBA00004196"/>
    </source>
</evidence>
<feature type="coiled-coil region" evidence="5">
    <location>
        <begin position="164"/>
        <end position="191"/>
    </location>
</feature>
<dbReference type="OrthoDB" id="63946at2"/>
<protein>
    <recommendedName>
        <fullName evidence="6">Fe/B12 periplasmic-binding domain-containing protein</fullName>
    </recommendedName>
</protein>
<dbReference type="Pfam" id="PF01497">
    <property type="entry name" value="Peripla_BP_2"/>
    <property type="match status" value="1"/>
</dbReference>
<dbReference type="HOGENOM" id="CLU_038034_3_1_9"/>
<dbReference type="RefSeq" id="WP_039315228.1">
    <property type="nucleotide sequence ID" value="NZ_CP006905.1"/>
</dbReference>
<comment type="similarity">
    <text evidence="2">Belongs to the bacterial solute-binding protein 8 family.</text>
</comment>
<dbReference type="InterPro" id="IPR002491">
    <property type="entry name" value="ABC_transptr_periplasmic_BD"/>
</dbReference>
<keyword evidence="5" id="KW-0175">Coiled coil</keyword>
<evidence type="ECO:0000256" key="2">
    <source>
        <dbReference type="ARBA" id="ARBA00008814"/>
    </source>
</evidence>
<organism evidence="7 8">
    <name type="scientific">Clostridium baratii str. Sullivan</name>
    <dbReference type="NCBI Taxonomy" id="1415775"/>
    <lineage>
        <taxon>Bacteria</taxon>
        <taxon>Bacillati</taxon>
        <taxon>Bacillota</taxon>
        <taxon>Clostridia</taxon>
        <taxon>Eubacteriales</taxon>
        <taxon>Clostridiaceae</taxon>
        <taxon>Clostridium</taxon>
    </lineage>
</organism>
<name>A0A0A7FU39_9CLOT</name>
<evidence type="ECO:0000259" key="6">
    <source>
        <dbReference type="PROSITE" id="PS50983"/>
    </source>
</evidence>
<dbReference type="PANTHER" id="PTHR30532">
    <property type="entry name" value="IRON III DICITRATE-BINDING PERIPLASMIC PROTEIN"/>
    <property type="match status" value="1"/>
</dbReference>
<dbReference type="GO" id="GO:1901678">
    <property type="term" value="P:iron coordination entity transport"/>
    <property type="evidence" value="ECO:0007669"/>
    <property type="project" value="UniProtKB-ARBA"/>
</dbReference>
<dbReference type="Gene3D" id="3.40.50.1980">
    <property type="entry name" value="Nitrogenase molybdenum iron protein domain"/>
    <property type="match status" value="2"/>
</dbReference>
<dbReference type="InterPro" id="IPR051313">
    <property type="entry name" value="Bact_iron-sidero_bind"/>
</dbReference>
<dbReference type="KEGG" id="cbv:U729_2366"/>
<sequence length="314" mass="34886">MNKKIGIIVGVIVVAMLGVFGYSKLNEDKDVALEKKETVTVTHRKGETKVPKNPEKVVVLDFGTLDIMTSIGKEPIALPKSGLPSYLEKYKDNKYEDLGTLKEFDMEKVNELKPDLIIIEGRQEKFYDELNKIAPTIMLGTEVADHFGSLDRNIKAIGAIYGEEDNLNGKIDKLNKRIEEVSKKVSKDKKTALVTMVNEGNMSVFGSGSRFGIIYDKFGFTPADNKIEASNHGQNISNEYIVSKNPDYLFVIDKGIVAGGNQKPAKDVVENELTKNTKAYKDGNIKYLNTQVWYLGGSGIMATEAMIEEMENSI</sequence>
<reference evidence="7 8" key="1">
    <citation type="journal article" date="2015" name="Infect. Genet. Evol.">
        <title>Genomic sequences of six botulinum neurotoxin-producing strains representing three clostridial species illustrate the mobility and diversity of botulinum neurotoxin genes.</title>
        <authorList>
            <person name="Smith T.J."/>
            <person name="Hill K.K."/>
            <person name="Xie G."/>
            <person name="Foley B.T."/>
            <person name="Williamson C.H."/>
            <person name="Foster J.T."/>
            <person name="Johnson S.L."/>
            <person name="Chertkov O."/>
            <person name="Teshima H."/>
            <person name="Gibbons H.S."/>
            <person name="Johnsky L.A."/>
            <person name="Karavis M.A."/>
            <person name="Smith L.A."/>
        </authorList>
    </citation>
    <scope>NUCLEOTIDE SEQUENCE [LARGE SCALE GENOMIC DNA]</scope>
    <source>
        <strain evidence="7 8">Sullivan</strain>
    </source>
</reference>
<evidence type="ECO:0000256" key="4">
    <source>
        <dbReference type="ARBA" id="ARBA00022729"/>
    </source>
</evidence>
<proteinExistence type="inferred from homology"/>
<keyword evidence="4" id="KW-0732">Signal</keyword>
<dbReference type="InterPro" id="IPR033870">
    <property type="entry name" value="FatB"/>
</dbReference>
<dbReference type="SUPFAM" id="SSF53807">
    <property type="entry name" value="Helical backbone' metal receptor"/>
    <property type="match status" value="1"/>
</dbReference>
<dbReference type="EMBL" id="CP006905">
    <property type="protein sequence ID" value="AIY82455.1"/>
    <property type="molecule type" value="Genomic_DNA"/>
</dbReference>
<feature type="domain" description="Fe/B12 periplasmic-binding" evidence="6">
    <location>
        <begin position="56"/>
        <end position="314"/>
    </location>
</feature>
<dbReference type="AlphaFoldDB" id="A0A0A7FU39"/>
<dbReference type="PANTHER" id="PTHR30532:SF28">
    <property type="entry name" value="PETROBACTIN-BINDING PROTEIN YCLQ"/>
    <property type="match status" value="1"/>
</dbReference>
<accession>A0A0A7FU39</accession>
<comment type="subcellular location">
    <subcellularLocation>
        <location evidence="1">Cell envelope</location>
    </subcellularLocation>
</comment>
<evidence type="ECO:0000313" key="8">
    <source>
        <dbReference type="Proteomes" id="UP000030635"/>
    </source>
</evidence>
<dbReference type="Proteomes" id="UP000030635">
    <property type="component" value="Chromosome"/>
</dbReference>
<keyword evidence="8" id="KW-1185">Reference proteome</keyword>
<evidence type="ECO:0000256" key="3">
    <source>
        <dbReference type="ARBA" id="ARBA00022448"/>
    </source>
</evidence>
<evidence type="ECO:0000313" key="7">
    <source>
        <dbReference type="EMBL" id="AIY82455.1"/>
    </source>
</evidence>
<dbReference type="PROSITE" id="PS50983">
    <property type="entry name" value="FE_B12_PBP"/>
    <property type="match status" value="1"/>
</dbReference>
<evidence type="ECO:0000256" key="5">
    <source>
        <dbReference type="SAM" id="Coils"/>
    </source>
</evidence>
<dbReference type="CDD" id="cd01140">
    <property type="entry name" value="FatB"/>
    <property type="match status" value="1"/>
</dbReference>
<gene>
    <name evidence="7" type="ORF">U729_2366</name>
</gene>
<keyword evidence="3" id="KW-0813">Transport</keyword>
<dbReference type="GO" id="GO:0030288">
    <property type="term" value="C:outer membrane-bounded periplasmic space"/>
    <property type="evidence" value="ECO:0007669"/>
    <property type="project" value="TreeGrafter"/>
</dbReference>